<evidence type="ECO:0000256" key="1">
    <source>
        <dbReference type="ARBA" id="ARBA00004430"/>
    </source>
</evidence>
<sequence>MATRTTTVVAPASPLQQGPTVGAGQGTQAGRVPYRTHQVPNRAYDHLYDPLYCSAGPTDHAKLTMRGMAGQVEKVADCEFYFSELQHCPRHTLRISENPSKAPPGHVDTNWHPPAGPDVDADQVTGKHRHKFFRRPLVASLSAQSPVVYASAAPARVAAVLRATADITAIPRQRAPVDPFVTVGRESLDGRTRTIGIQSVYREGSAQTDPYSPPYVLQSADPNFNPEVLTIAQLCWDKGLPATNIEVAMIQKMRQKRLWDQMLPPSTDEFSFRLRERLLTEAEFKEWADREQHIKDLQRRRLEIIREELAAREEKRTSQQADRVERIRVKKIDNKDRRIAKGQKKRIKTLRKMYREKAMAETLLQSRKRDVIKDYAATGSTVYAPILREGQRPDTATGKIEIQPADLQSFSGLSDLERTMPRSALSVKVPSRDPEINTTKYRQRKDAELEHALESTMSSIKQKLADKFQGEGELLPGERVEGAVSQKKYHTRDILERPETPRVDEVLPEEEKLETATILLQRLIRGRALQNRMFEGKEKRLDLINELRDAERLVEMPPEDQERMQAEKERERAADAVVDSIQGSVVAQTLDQLSKELRRFEEEQRIAAFVKMAERDRRLRQAQESGRRQAEERLRAREDEMFREILGVHQGTVDSYVDQILTSTVEKSARVQALTEAKLKATKINTVVDALEEKYSAPETIVRELVSSFVLPHVHRETVRRRIMVEEGRYMKAAREAVEETVKRVEQAMTKRKEDIRKTMQE</sequence>
<evidence type="ECO:0000313" key="10">
    <source>
        <dbReference type="Proteomes" id="UP000041254"/>
    </source>
</evidence>
<dbReference type="VEuPathDB" id="CryptoDB:Vbra_18799"/>
<protein>
    <recommendedName>
        <fullName evidence="6">Cilia- and flagella-associated protein 91</fullName>
    </recommendedName>
</protein>
<evidence type="ECO:0000256" key="7">
    <source>
        <dbReference type="SAM" id="MobiDB-lite"/>
    </source>
</evidence>
<keyword evidence="10" id="KW-1185">Reference proteome</keyword>
<evidence type="ECO:0000259" key="8">
    <source>
        <dbReference type="Pfam" id="PF14738"/>
    </source>
</evidence>
<dbReference type="EMBL" id="CDMY01000840">
    <property type="protein sequence ID" value="CEM35011.1"/>
    <property type="molecule type" value="Genomic_DNA"/>
</dbReference>
<dbReference type="PhylomeDB" id="A0A0G4GVR2"/>
<evidence type="ECO:0000256" key="2">
    <source>
        <dbReference type="ARBA" id="ARBA00022490"/>
    </source>
</evidence>
<dbReference type="Proteomes" id="UP000041254">
    <property type="component" value="Unassembled WGS sequence"/>
</dbReference>
<dbReference type="AlphaFoldDB" id="A0A0G4GVR2"/>
<feature type="domain" description="CFAP91" evidence="8">
    <location>
        <begin position="197"/>
        <end position="352"/>
    </location>
</feature>
<evidence type="ECO:0000256" key="6">
    <source>
        <dbReference type="ARBA" id="ARBA00029555"/>
    </source>
</evidence>
<feature type="compositionally biased region" description="Polar residues" evidence="7">
    <location>
        <begin position="1"/>
        <end position="19"/>
    </location>
</feature>
<dbReference type="PANTHER" id="PTHR22455">
    <property type="entry name" value="CILIA- AND FLAGELLA-ASSOCIATED PROTEIN 91"/>
    <property type="match status" value="1"/>
</dbReference>
<keyword evidence="4" id="KW-0966">Cell projection</keyword>
<dbReference type="OMA" id="VQTMYRD"/>
<dbReference type="InterPro" id="IPR026720">
    <property type="entry name" value="CFAP91"/>
</dbReference>
<dbReference type="Pfam" id="PF14738">
    <property type="entry name" value="CFAP91"/>
    <property type="match status" value="1"/>
</dbReference>
<comment type="similarity">
    <text evidence="5">Belongs to the CFAP91 family.</text>
</comment>
<comment type="subcellular location">
    <subcellularLocation>
        <location evidence="1">Cytoplasm</location>
        <location evidence="1">Cytoskeleton</location>
        <location evidence="1">Cilium axoneme</location>
    </subcellularLocation>
</comment>
<dbReference type="OrthoDB" id="567787at2759"/>
<keyword evidence="2" id="KW-0963">Cytoplasm</keyword>
<dbReference type="InParanoid" id="A0A0G4GVR2"/>
<evidence type="ECO:0000256" key="5">
    <source>
        <dbReference type="ARBA" id="ARBA00029468"/>
    </source>
</evidence>
<dbReference type="STRING" id="1169540.A0A0G4GVR2"/>
<feature type="region of interest" description="Disordered" evidence="7">
    <location>
        <begin position="1"/>
        <end position="27"/>
    </location>
</feature>
<accession>A0A0G4GVR2</accession>
<dbReference type="InterPro" id="IPR032840">
    <property type="entry name" value="CFAP91_dom"/>
</dbReference>
<dbReference type="FunCoup" id="A0A0G4GVR2">
    <property type="interactions" value="2"/>
</dbReference>
<dbReference type="GO" id="GO:0005930">
    <property type="term" value="C:axoneme"/>
    <property type="evidence" value="ECO:0007669"/>
    <property type="project" value="UniProtKB-SubCell"/>
</dbReference>
<gene>
    <name evidence="9" type="ORF">Vbra_18799</name>
</gene>
<evidence type="ECO:0000256" key="3">
    <source>
        <dbReference type="ARBA" id="ARBA00023212"/>
    </source>
</evidence>
<evidence type="ECO:0000256" key="4">
    <source>
        <dbReference type="ARBA" id="ARBA00023273"/>
    </source>
</evidence>
<organism evidence="9 10">
    <name type="scientific">Vitrella brassicaformis (strain CCMP3155)</name>
    <dbReference type="NCBI Taxonomy" id="1169540"/>
    <lineage>
        <taxon>Eukaryota</taxon>
        <taxon>Sar</taxon>
        <taxon>Alveolata</taxon>
        <taxon>Colpodellida</taxon>
        <taxon>Vitrellaceae</taxon>
        <taxon>Vitrella</taxon>
    </lineage>
</organism>
<keyword evidence="3" id="KW-0206">Cytoskeleton</keyword>
<dbReference type="PANTHER" id="PTHR22455:SF10">
    <property type="entry name" value="CILIA- AND FLAGELLA-ASSOCIATED PROTEIN 91"/>
    <property type="match status" value="1"/>
</dbReference>
<name>A0A0G4GVR2_VITBC</name>
<proteinExistence type="inferred from homology"/>
<reference evidence="9 10" key="1">
    <citation type="submission" date="2014-11" db="EMBL/GenBank/DDBJ databases">
        <authorList>
            <person name="Zhu J."/>
            <person name="Qi W."/>
            <person name="Song R."/>
        </authorList>
    </citation>
    <scope>NUCLEOTIDE SEQUENCE [LARGE SCALE GENOMIC DNA]</scope>
</reference>
<evidence type="ECO:0000313" key="9">
    <source>
        <dbReference type="EMBL" id="CEM35011.1"/>
    </source>
</evidence>